<sequence length="506" mass="56986">MTSPVLPTDIFRLIIGYLSPFEVQNARLVCKEFYELSKLRSVWNALIHKHALHHNIPIPGLPPPLALRAHHAGPAGDISRALDALSALELEKRLLRALRLRQNWTSAMPVVKRRFNLDAIVQDHRIVSVHLLPNGKLVSHSVSQHFPRTAYLRCWDIDEASPAGGPKCVAVRELRRSRGTVVDKTSSEVRIAVTRDAQVNILSFDPSETSDPEKAFVTEVVDGEAHYIHFFTGTTLITGDAHDRIFFWDTRRPEEKAQLQNHHLEDRSLLIRDVVVTEAYILLLRTNTLELYPNPSSNMLADGKPTVIHPAHVHQWPWRIDIGLLSLRRQPKSRSNSADGIYIVMRYGSYFPWSINLLHHYELRANPIYSKGMPVSNTNVPFDFPPVLQDTIASPVRLHAISDLAIGPYGTAVWTDSHTEDYFDRADQGQRLAGKFFPFSRSQLDDDDEEDEGEGIELSDQVATAAATSVYAYHEGDNWVSVAVDETEGRIALGRDDGSITVLEYV</sequence>
<dbReference type="SMART" id="SM00256">
    <property type="entry name" value="FBOX"/>
    <property type="match status" value="1"/>
</dbReference>
<dbReference type="AlphaFoldDB" id="A0A8H4QGN9"/>
<dbReference type="SUPFAM" id="SSF50978">
    <property type="entry name" value="WD40 repeat-like"/>
    <property type="match status" value="1"/>
</dbReference>
<proteinExistence type="predicted"/>
<organism evidence="2 3">
    <name type="scientific">Agrocybe pediades</name>
    <dbReference type="NCBI Taxonomy" id="84607"/>
    <lineage>
        <taxon>Eukaryota</taxon>
        <taxon>Fungi</taxon>
        <taxon>Dikarya</taxon>
        <taxon>Basidiomycota</taxon>
        <taxon>Agaricomycotina</taxon>
        <taxon>Agaricomycetes</taxon>
        <taxon>Agaricomycetidae</taxon>
        <taxon>Agaricales</taxon>
        <taxon>Agaricineae</taxon>
        <taxon>Strophariaceae</taxon>
        <taxon>Agrocybe</taxon>
    </lineage>
</organism>
<dbReference type="InterPro" id="IPR001810">
    <property type="entry name" value="F-box_dom"/>
</dbReference>
<dbReference type="Gene3D" id="1.20.1280.50">
    <property type="match status" value="1"/>
</dbReference>
<reference evidence="2 3" key="1">
    <citation type="submission" date="2019-12" db="EMBL/GenBank/DDBJ databases">
        <authorList>
            <person name="Floudas D."/>
            <person name="Bentzer J."/>
            <person name="Ahren D."/>
            <person name="Johansson T."/>
            <person name="Persson P."/>
            <person name="Tunlid A."/>
        </authorList>
    </citation>
    <scope>NUCLEOTIDE SEQUENCE [LARGE SCALE GENOMIC DNA]</scope>
    <source>
        <strain evidence="2 3">CBS 102.39</strain>
    </source>
</reference>
<feature type="domain" description="F-box" evidence="1">
    <location>
        <begin position="1"/>
        <end position="46"/>
    </location>
</feature>
<name>A0A8H4QGN9_9AGAR</name>
<dbReference type="EMBL" id="JAACJL010000058">
    <property type="protein sequence ID" value="KAF4610578.1"/>
    <property type="molecule type" value="Genomic_DNA"/>
</dbReference>
<dbReference type="SUPFAM" id="SSF81383">
    <property type="entry name" value="F-box domain"/>
    <property type="match status" value="1"/>
</dbReference>
<dbReference type="Proteomes" id="UP000521872">
    <property type="component" value="Unassembled WGS sequence"/>
</dbReference>
<gene>
    <name evidence="2" type="ORF">D9613_007098</name>
</gene>
<dbReference type="InterPro" id="IPR036047">
    <property type="entry name" value="F-box-like_dom_sf"/>
</dbReference>
<dbReference type="PROSITE" id="PS50181">
    <property type="entry name" value="FBOX"/>
    <property type="match status" value="1"/>
</dbReference>
<protein>
    <recommendedName>
        <fullName evidence="1">F-box domain-containing protein</fullName>
    </recommendedName>
</protein>
<evidence type="ECO:0000313" key="3">
    <source>
        <dbReference type="Proteomes" id="UP000521872"/>
    </source>
</evidence>
<evidence type="ECO:0000259" key="1">
    <source>
        <dbReference type="PROSITE" id="PS50181"/>
    </source>
</evidence>
<evidence type="ECO:0000313" key="2">
    <source>
        <dbReference type="EMBL" id="KAF4610578.1"/>
    </source>
</evidence>
<dbReference type="InterPro" id="IPR036322">
    <property type="entry name" value="WD40_repeat_dom_sf"/>
</dbReference>
<dbReference type="Pfam" id="PF00646">
    <property type="entry name" value="F-box"/>
    <property type="match status" value="1"/>
</dbReference>
<comment type="caution">
    <text evidence="2">The sequence shown here is derived from an EMBL/GenBank/DDBJ whole genome shotgun (WGS) entry which is preliminary data.</text>
</comment>
<keyword evidence="3" id="KW-1185">Reference proteome</keyword>
<accession>A0A8H4QGN9</accession>